<dbReference type="AlphaFoldDB" id="A0AAD0YS14"/>
<evidence type="ECO:0000313" key="1">
    <source>
        <dbReference type="EMBL" id="AZA92026.1"/>
    </source>
</evidence>
<organism evidence="1 2">
    <name type="scientific">Chryseobacterium nakagawai</name>
    <dbReference type="NCBI Taxonomy" id="1241982"/>
    <lineage>
        <taxon>Bacteria</taxon>
        <taxon>Pseudomonadati</taxon>
        <taxon>Bacteroidota</taxon>
        <taxon>Flavobacteriia</taxon>
        <taxon>Flavobacteriales</taxon>
        <taxon>Weeksellaceae</taxon>
        <taxon>Chryseobacterium group</taxon>
        <taxon>Chryseobacterium</taxon>
    </lineage>
</organism>
<reference evidence="1 2" key="1">
    <citation type="submission" date="2018-11" db="EMBL/GenBank/DDBJ databases">
        <title>Proposal to divide the Flavobacteriaceae and reorganize its genera based on Amino Acid Identity values calculated from whole genome sequences.</title>
        <authorList>
            <person name="Nicholson A.C."/>
            <person name="Gulvik C.A."/>
            <person name="Whitney A.M."/>
            <person name="Humrighouse B.W."/>
            <person name="Bell M."/>
            <person name="Holmes B."/>
            <person name="Steigerwalt A.G."/>
            <person name="Villarma A."/>
            <person name="Sheth M."/>
            <person name="Batra D."/>
            <person name="Pryor J."/>
            <person name="Bernardet J.-F."/>
            <person name="Hugo C."/>
            <person name="Kampfer P."/>
            <person name="Newman J."/>
            <person name="McQuiston J.R."/>
        </authorList>
    </citation>
    <scope>NUCLEOTIDE SEQUENCE [LARGE SCALE GENOMIC DNA]</scope>
    <source>
        <strain evidence="1 2">G0041</strain>
    </source>
</reference>
<name>A0AAD0YS14_CHRNA</name>
<gene>
    <name evidence="1" type="ORF">EG343_16035</name>
</gene>
<dbReference type="EMBL" id="CP033923">
    <property type="protein sequence ID" value="AZA92026.1"/>
    <property type="molecule type" value="Genomic_DNA"/>
</dbReference>
<dbReference type="KEGG" id="cnk:EG343_16035"/>
<accession>A0AAD0YS14</accession>
<sequence>MYGQMGIDTTTPRGALDINKSVTNTSGLVIPTNSDMDNIINPQGGNVAVGTIIYDSTLDCIRFYKLNGWSRCVSDRKGRPPVLRMAQWAVPAGMPFNSQLTDTNNYGTSGTYNKVSGIQITNITSTLSNMTADELLSNFDMICTGWNGSNLPAADAAKIKEYVDRGGVALLLFDRNVGTGLLQAFGGNGTVGSGAVIARSTNDVVNNGVFGDVRDIALSGADTAGRILMSQLPAGARLLATEATNNAGGWIAGADGRAIFFWDEGVFRASVTGAIDTPQERFIHNVIAYALDKTGL</sequence>
<protein>
    <submittedName>
        <fullName evidence="1">Uncharacterized protein</fullName>
    </submittedName>
</protein>
<keyword evidence="2" id="KW-1185">Reference proteome</keyword>
<evidence type="ECO:0000313" key="2">
    <source>
        <dbReference type="Proteomes" id="UP000278288"/>
    </source>
</evidence>
<dbReference type="Proteomes" id="UP000278288">
    <property type="component" value="Chromosome"/>
</dbReference>
<proteinExistence type="predicted"/>